<keyword evidence="4" id="KW-1185">Reference proteome</keyword>
<dbReference type="PANTHER" id="PTHR44196">
    <property type="entry name" value="DEHYDROGENASE/REDUCTASE SDR FAMILY MEMBER 7B"/>
    <property type="match status" value="1"/>
</dbReference>
<dbReference type="Pfam" id="PF00106">
    <property type="entry name" value="adh_short"/>
    <property type="match status" value="1"/>
</dbReference>
<dbReference type="AlphaFoldDB" id="A0A4R0P8M9"/>
<dbReference type="Proteomes" id="UP000291301">
    <property type="component" value="Unassembled WGS sequence"/>
</dbReference>
<evidence type="ECO:0000256" key="1">
    <source>
        <dbReference type="ARBA" id="ARBA00006484"/>
    </source>
</evidence>
<dbReference type="OrthoDB" id="335726at2"/>
<reference evidence="3 4" key="1">
    <citation type="journal article" date="2015" name="Antonie Van Leeuwenhoek">
        <title>Oricola cellulosilytica gen. nov., sp. nov., a cellulose-degrading bacterium of the family Phyllobacteriaceae isolated from surface seashore water, and emended descriptions of Mesorhizobium loti and Phyllobacterium myrsinacearum.</title>
        <authorList>
            <person name="Hameed A."/>
            <person name="Shahina M."/>
            <person name="Lai W.A."/>
            <person name="Lin S.Y."/>
            <person name="Young L.S."/>
            <person name="Liu Y.C."/>
            <person name="Hsu Y.H."/>
            <person name="Young C.C."/>
        </authorList>
    </citation>
    <scope>NUCLEOTIDE SEQUENCE [LARGE SCALE GENOMIC DNA]</scope>
    <source>
        <strain evidence="3 4">KCTC 52183</strain>
    </source>
</reference>
<dbReference type="InterPro" id="IPR002347">
    <property type="entry name" value="SDR_fam"/>
</dbReference>
<organism evidence="3 4">
    <name type="scientific">Oricola cellulosilytica</name>
    <dbReference type="NCBI Taxonomy" id="1429082"/>
    <lineage>
        <taxon>Bacteria</taxon>
        <taxon>Pseudomonadati</taxon>
        <taxon>Pseudomonadota</taxon>
        <taxon>Alphaproteobacteria</taxon>
        <taxon>Hyphomicrobiales</taxon>
        <taxon>Ahrensiaceae</taxon>
        <taxon>Oricola</taxon>
    </lineage>
</organism>
<dbReference type="GO" id="GO:0016491">
    <property type="term" value="F:oxidoreductase activity"/>
    <property type="evidence" value="ECO:0007669"/>
    <property type="project" value="UniProtKB-KW"/>
</dbReference>
<sequence length="278" mass="30552">MTLYRVMAGEGVAWITGASSGIGRELTLQMARRGYTVAATARGEDKLQSLADGTEGMNGSIHPFACDVTDREAMAELVDRIESEVGPIRLAVFNAGNYFPTHGEAMKIENFVKTYQINVFGVLNGLVPLIERMKAAGRGQVVLVGSVSGYSGLPAASAYGASKAALTHMAESLLFDFEKMNIRIQIVNPGFIDTPLTEKNDFAMPALMPVEKAVDQMIAGIEGGGFEITFPRRFTYTLKFLRMLPHPVYFWLMKRMTGWHKRQLDFRDTTPAAQTRTG</sequence>
<comment type="caution">
    <text evidence="3">The sequence shown here is derived from an EMBL/GenBank/DDBJ whole genome shotgun (WGS) entry which is preliminary data.</text>
</comment>
<protein>
    <submittedName>
        <fullName evidence="3">SDR family NAD(P)-dependent oxidoreductase</fullName>
    </submittedName>
</protein>
<dbReference type="RefSeq" id="WP_131570429.1">
    <property type="nucleotide sequence ID" value="NZ_JAINFK010000005.1"/>
</dbReference>
<dbReference type="EMBL" id="SJST01000007">
    <property type="protein sequence ID" value="TCD12331.1"/>
    <property type="molecule type" value="Genomic_DNA"/>
</dbReference>
<dbReference type="PRINTS" id="PR00081">
    <property type="entry name" value="GDHRDH"/>
</dbReference>
<accession>A0A4R0P8M9</accession>
<dbReference type="PANTHER" id="PTHR44196:SF1">
    <property type="entry name" value="DEHYDROGENASE_REDUCTASE SDR FAMILY MEMBER 7B"/>
    <property type="match status" value="1"/>
</dbReference>
<evidence type="ECO:0000313" key="3">
    <source>
        <dbReference type="EMBL" id="TCD12331.1"/>
    </source>
</evidence>
<gene>
    <name evidence="3" type="ORF">E0D97_15035</name>
</gene>
<name>A0A4R0P8M9_9HYPH</name>
<dbReference type="SUPFAM" id="SSF51735">
    <property type="entry name" value="NAD(P)-binding Rossmann-fold domains"/>
    <property type="match status" value="1"/>
</dbReference>
<proteinExistence type="inferred from homology"/>
<evidence type="ECO:0000256" key="2">
    <source>
        <dbReference type="ARBA" id="ARBA00023002"/>
    </source>
</evidence>
<keyword evidence="2" id="KW-0560">Oxidoreductase</keyword>
<dbReference type="Gene3D" id="3.40.50.720">
    <property type="entry name" value="NAD(P)-binding Rossmann-like Domain"/>
    <property type="match status" value="1"/>
</dbReference>
<evidence type="ECO:0000313" key="4">
    <source>
        <dbReference type="Proteomes" id="UP000291301"/>
    </source>
</evidence>
<comment type="similarity">
    <text evidence="1">Belongs to the short-chain dehydrogenases/reductases (SDR) family.</text>
</comment>
<dbReference type="InterPro" id="IPR036291">
    <property type="entry name" value="NAD(P)-bd_dom_sf"/>
</dbReference>
<dbReference type="GO" id="GO:0016020">
    <property type="term" value="C:membrane"/>
    <property type="evidence" value="ECO:0007669"/>
    <property type="project" value="TreeGrafter"/>
</dbReference>